<dbReference type="Pfam" id="PF21599">
    <property type="entry name" value="ZSWIM3_N"/>
    <property type="match status" value="1"/>
</dbReference>
<dbReference type="AlphaFoldDB" id="A0A8J5N0U5"/>
<name>A0A8J5N0U5_HOMAM</name>
<protein>
    <recommendedName>
        <fullName evidence="1">ZSWIM3 N-terminal domain-containing protein</fullName>
    </recommendedName>
</protein>
<comment type="caution">
    <text evidence="2">The sequence shown here is derived from an EMBL/GenBank/DDBJ whole genome shotgun (WGS) entry which is preliminary data.</text>
</comment>
<reference evidence="2" key="1">
    <citation type="journal article" date="2021" name="Sci. Adv.">
        <title>The American lobster genome reveals insights on longevity, neural, and immune adaptations.</title>
        <authorList>
            <person name="Polinski J.M."/>
            <person name="Zimin A.V."/>
            <person name="Clark K.F."/>
            <person name="Kohn A.B."/>
            <person name="Sadowski N."/>
            <person name="Timp W."/>
            <person name="Ptitsyn A."/>
            <person name="Khanna P."/>
            <person name="Romanova D.Y."/>
            <person name="Williams P."/>
            <person name="Greenwood S.J."/>
            <person name="Moroz L.L."/>
            <person name="Walt D.R."/>
            <person name="Bodnar A.G."/>
        </authorList>
    </citation>
    <scope>NUCLEOTIDE SEQUENCE</scope>
    <source>
        <strain evidence="2">GMGI-L3</strain>
    </source>
</reference>
<dbReference type="EMBL" id="JAHLQT010012608">
    <property type="protein sequence ID" value="KAG7171233.1"/>
    <property type="molecule type" value="Genomic_DNA"/>
</dbReference>
<sequence>MEKGQQNYYATVQRRMSNPNFIPDIKYHDELWYSCVHGSKKHNKKSTAQCPNTSTFKVDCPYQVKLQSSDDGECLVITKHINEHNHEIS</sequence>
<organism evidence="2 3">
    <name type="scientific">Homarus americanus</name>
    <name type="common">American lobster</name>
    <dbReference type="NCBI Taxonomy" id="6706"/>
    <lineage>
        <taxon>Eukaryota</taxon>
        <taxon>Metazoa</taxon>
        <taxon>Ecdysozoa</taxon>
        <taxon>Arthropoda</taxon>
        <taxon>Crustacea</taxon>
        <taxon>Multicrustacea</taxon>
        <taxon>Malacostraca</taxon>
        <taxon>Eumalacostraca</taxon>
        <taxon>Eucarida</taxon>
        <taxon>Decapoda</taxon>
        <taxon>Pleocyemata</taxon>
        <taxon>Astacidea</taxon>
        <taxon>Nephropoidea</taxon>
        <taxon>Nephropidae</taxon>
        <taxon>Homarus</taxon>
    </lineage>
</organism>
<evidence type="ECO:0000313" key="2">
    <source>
        <dbReference type="EMBL" id="KAG7171233.1"/>
    </source>
</evidence>
<evidence type="ECO:0000259" key="1">
    <source>
        <dbReference type="Pfam" id="PF21599"/>
    </source>
</evidence>
<feature type="domain" description="ZSWIM3 N-terminal" evidence="1">
    <location>
        <begin position="19"/>
        <end position="86"/>
    </location>
</feature>
<accession>A0A8J5N0U5</accession>
<dbReference type="InterPro" id="IPR048325">
    <property type="entry name" value="ZSWIM3_N"/>
</dbReference>
<gene>
    <name evidence="2" type="ORF">Hamer_G025355</name>
</gene>
<dbReference type="Proteomes" id="UP000747542">
    <property type="component" value="Unassembled WGS sequence"/>
</dbReference>
<keyword evidence="3" id="KW-1185">Reference proteome</keyword>
<proteinExistence type="predicted"/>
<evidence type="ECO:0000313" key="3">
    <source>
        <dbReference type="Proteomes" id="UP000747542"/>
    </source>
</evidence>